<dbReference type="CDD" id="cd00858">
    <property type="entry name" value="GlyRS_anticodon"/>
    <property type="match status" value="1"/>
</dbReference>
<gene>
    <name evidence="16" type="ORF">SPI_02821</name>
</gene>
<evidence type="ECO:0000256" key="4">
    <source>
        <dbReference type="ARBA" id="ARBA00012829"/>
    </source>
</evidence>
<dbReference type="InterPro" id="IPR006195">
    <property type="entry name" value="aa-tRNA-synth_II"/>
</dbReference>
<comment type="caution">
    <text evidence="16">The sequence shown here is derived from an EMBL/GenBank/DDBJ whole genome shotgun (WGS) entry which is preliminary data.</text>
</comment>
<dbReference type="FunFam" id="3.30.930.10:FF:000010">
    <property type="entry name" value="Glycyl-tRNA synthetase 1"/>
    <property type="match status" value="1"/>
</dbReference>
<dbReference type="EMBL" id="AZHD01000004">
    <property type="protein sequence ID" value="OAA64174.1"/>
    <property type="molecule type" value="Genomic_DNA"/>
</dbReference>
<dbReference type="NCBIfam" id="NF003211">
    <property type="entry name" value="PRK04173.1"/>
    <property type="match status" value="1"/>
</dbReference>
<evidence type="ECO:0000256" key="3">
    <source>
        <dbReference type="ARBA" id="ARBA00011738"/>
    </source>
</evidence>
<evidence type="ECO:0000313" key="16">
    <source>
        <dbReference type="EMBL" id="OAA64174.1"/>
    </source>
</evidence>
<comment type="catalytic activity">
    <reaction evidence="13">
        <text>2 ATP + H(+) = P(1),P(4)-bis(5'-adenosyl) tetraphosphate + diphosphate</text>
        <dbReference type="Rhea" id="RHEA:34935"/>
        <dbReference type="ChEBI" id="CHEBI:15378"/>
        <dbReference type="ChEBI" id="CHEBI:30616"/>
        <dbReference type="ChEBI" id="CHEBI:33019"/>
        <dbReference type="ChEBI" id="CHEBI:58141"/>
    </reaction>
</comment>
<keyword evidence="5" id="KW-0963">Cytoplasm</keyword>
<dbReference type="NCBIfam" id="TIGR00389">
    <property type="entry name" value="glyS_dimeric"/>
    <property type="match status" value="1"/>
</dbReference>
<evidence type="ECO:0000256" key="14">
    <source>
        <dbReference type="SAM" id="MobiDB-lite"/>
    </source>
</evidence>
<dbReference type="EC" id="6.1.1.14" evidence="4"/>
<dbReference type="Proteomes" id="UP000076874">
    <property type="component" value="Unassembled WGS sequence"/>
</dbReference>
<dbReference type="InterPro" id="IPR033731">
    <property type="entry name" value="GlyRS-like_core"/>
</dbReference>
<dbReference type="GO" id="GO:0005739">
    <property type="term" value="C:mitochondrion"/>
    <property type="evidence" value="ECO:0007669"/>
    <property type="project" value="TreeGrafter"/>
</dbReference>
<evidence type="ECO:0000259" key="15">
    <source>
        <dbReference type="PROSITE" id="PS50862"/>
    </source>
</evidence>
<proteinExistence type="inferred from homology"/>
<evidence type="ECO:0000313" key="17">
    <source>
        <dbReference type="Proteomes" id="UP000076874"/>
    </source>
</evidence>
<dbReference type="InterPro" id="IPR036621">
    <property type="entry name" value="Anticodon-bd_dom_sf"/>
</dbReference>
<evidence type="ECO:0000256" key="11">
    <source>
        <dbReference type="ARBA" id="ARBA00023146"/>
    </source>
</evidence>
<dbReference type="PANTHER" id="PTHR10745:SF0">
    <property type="entry name" value="GLYCINE--TRNA LIGASE"/>
    <property type="match status" value="1"/>
</dbReference>
<dbReference type="InterPro" id="IPR002315">
    <property type="entry name" value="tRNA-synt_gly"/>
</dbReference>
<accession>A0A167WTB5</accession>
<comment type="subcellular location">
    <subcellularLocation>
        <location evidence="1">Cytoplasm</location>
    </subcellularLocation>
</comment>
<comment type="subunit">
    <text evidence="3">Homodimer.</text>
</comment>
<feature type="compositionally biased region" description="Basic residues" evidence="14">
    <location>
        <begin position="144"/>
        <end position="153"/>
    </location>
</feature>
<dbReference type="Gene3D" id="3.40.50.800">
    <property type="entry name" value="Anticodon-binding domain"/>
    <property type="match status" value="1"/>
</dbReference>
<dbReference type="InterPro" id="IPR004154">
    <property type="entry name" value="Anticodon-bd"/>
</dbReference>
<dbReference type="Gene3D" id="3.30.720.200">
    <property type="match status" value="1"/>
</dbReference>
<organism evidence="16 17">
    <name type="scientific">Niveomyces insectorum RCEF 264</name>
    <dbReference type="NCBI Taxonomy" id="1081102"/>
    <lineage>
        <taxon>Eukaryota</taxon>
        <taxon>Fungi</taxon>
        <taxon>Dikarya</taxon>
        <taxon>Ascomycota</taxon>
        <taxon>Pezizomycotina</taxon>
        <taxon>Sordariomycetes</taxon>
        <taxon>Hypocreomycetidae</taxon>
        <taxon>Hypocreales</taxon>
        <taxon>Cordycipitaceae</taxon>
        <taxon>Niveomyces</taxon>
    </lineage>
</organism>
<dbReference type="GO" id="GO:0005524">
    <property type="term" value="F:ATP binding"/>
    <property type="evidence" value="ECO:0007669"/>
    <property type="project" value="UniProtKB-KW"/>
</dbReference>
<protein>
    <recommendedName>
        <fullName evidence="4">glycine--tRNA ligase</fullName>
        <ecNumber evidence="4">6.1.1.14</ecNumber>
    </recommendedName>
    <alternativeName>
        <fullName evidence="12">Diadenosine tetraphosphate synthetase</fullName>
    </alternativeName>
</protein>
<evidence type="ECO:0000256" key="1">
    <source>
        <dbReference type="ARBA" id="ARBA00004496"/>
    </source>
</evidence>
<dbReference type="GO" id="GO:0070150">
    <property type="term" value="P:mitochondrial glycyl-tRNA aminoacylation"/>
    <property type="evidence" value="ECO:0007669"/>
    <property type="project" value="TreeGrafter"/>
</dbReference>
<evidence type="ECO:0000256" key="13">
    <source>
        <dbReference type="ARBA" id="ARBA00051967"/>
    </source>
</evidence>
<reference evidence="16 17" key="1">
    <citation type="journal article" date="2016" name="Genome Biol. Evol.">
        <title>Divergent and convergent evolution of fungal pathogenicity.</title>
        <authorList>
            <person name="Shang Y."/>
            <person name="Xiao G."/>
            <person name="Zheng P."/>
            <person name="Cen K."/>
            <person name="Zhan S."/>
            <person name="Wang C."/>
        </authorList>
    </citation>
    <scope>NUCLEOTIDE SEQUENCE [LARGE SCALE GENOMIC DNA]</scope>
    <source>
        <strain evidence="16 17">RCEF 264</strain>
    </source>
</reference>
<dbReference type="Gene3D" id="3.30.40.230">
    <property type="match status" value="1"/>
</dbReference>
<dbReference type="Pfam" id="PF03129">
    <property type="entry name" value="HGTP_anticodon"/>
    <property type="match status" value="1"/>
</dbReference>
<evidence type="ECO:0000256" key="2">
    <source>
        <dbReference type="ARBA" id="ARBA00008226"/>
    </source>
</evidence>
<keyword evidence="7" id="KW-0808">Transferase</keyword>
<dbReference type="InterPro" id="IPR045864">
    <property type="entry name" value="aa-tRNA-synth_II/BPL/LPL"/>
</dbReference>
<evidence type="ECO:0000256" key="6">
    <source>
        <dbReference type="ARBA" id="ARBA00022598"/>
    </source>
</evidence>
<dbReference type="PRINTS" id="PR01043">
    <property type="entry name" value="TRNASYNTHGLY"/>
</dbReference>
<keyword evidence="8" id="KW-0547">Nucleotide-binding</keyword>
<dbReference type="AlphaFoldDB" id="A0A167WTB5"/>
<sequence>MTTTATTLKGQPLDKQALESLLRRRLFYTPSFEIYGGVSGLYDYGPPGCALQANIVDVWRKHFILEEDMLEVDCTVLTPHEVLKTSGHVDKFADWMCKDPKNGEIFRADHFVEEILEQRLRGDKEARGQKPAESAEEDPDNNKTNKKKKKALKGKAAEAVRLDDAVVQAYEATLAQIDNYNGEELGALIKQFDLRNPATGLQPEPPVAFNLMFTTQIGPSGGLQGYMRPETAQGQFLNFAKLLEFNMQSMPFASASIGKSYRNEISPRAGLLRVREFLMAEIEHFVDPEGGKKHHRFHEVEQEELVLLDRHTQLAGKTTPRTLTIGQAVRDGIVDNETLGYFLARIHLFLEKIGVDQTKIRFRQHMANEMAHYAADCWDAELLTSSGWVECVGCADRSAYDLTVHAKKTGAPLLVRQRLDTPKVIEEWTVEIDKKKFGPRFKKDAKAVETALLGLAQPALATLSAALKATGTVSIDVAGLDGGKAELTSDLVTIEWTKRSENVREFTPNVIEPSFGIGRILYSLLEHNYWSRGEEGGDEARGVISFSPAVAPTKVLIVPISSKAEFKPIVRDLSQELRALGVASRVDDSTASIGKRYSRNDELGTPFGLTVDFQTLKDGSVTLRERDSTSQVRASQATILAAIQSLIRGESTWKDVQAKLPAFEAQEVEVAVR</sequence>
<dbReference type="SUPFAM" id="SSF52954">
    <property type="entry name" value="Class II aaRS ABD-related"/>
    <property type="match status" value="1"/>
</dbReference>
<dbReference type="STRING" id="1081102.A0A167WTB5"/>
<dbReference type="Gene3D" id="3.30.930.10">
    <property type="entry name" value="Bira Bifunctional Protein, Domain 2"/>
    <property type="match status" value="1"/>
</dbReference>
<evidence type="ECO:0000256" key="10">
    <source>
        <dbReference type="ARBA" id="ARBA00022917"/>
    </source>
</evidence>
<evidence type="ECO:0000256" key="7">
    <source>
        <dbReference type="ARBA" id="ARBA00022679"/>
    </source>
</evidence>
<keyword evidence="10" id="KW-0648">Protein biosynthesis</keyword>
<evidence type="ECO:0000256" key="5">
    <source>
        <dbReference type="ARBA" id="ARBA00022490"/>
    </source>
</evidence>
<dbReference type="PROSITE" id="PS50862">
    <property type="entry name" value="AA_TRNA_LIGASE_II"/>
    <property type="match status" value="1"/>
</dbReference>
<evidence type="ECO:0000256" key="12">
    <source>
        <dbReference type="ARBA" id="ARBA00030057"/>
    </source>
</evidence>
<keyword evidence="17" id="KW-1185">Reference proteome</keyword>
<keyword evidence="11 16" id="KW-0030">Aminoacyl-tRNA synthetase</keyword>
<keyword evidence="6" id="KW-0436">Ligase</keyword>
<comment type="similarity">
    <text evidence="2">Belongs to the class-II aminoacyl-tRNA synthetase family.</text>
</comment>
<feature type="domain" description="Aminoacyl-transfer RNA synthetases class-II family profile" evidence="15">
    <location>
        <begin position="212"/>
        <end position="552"/>
    </location>
</feature>
<dbReference type="FunFam" id="3.30.720.200:FF:000001">
    <property type="entry name" value="Glycine--tRNA ligase 2"/>
    <property type="match status" value="1"/>
</dbReference>
<feature type="region of interest" description="Disordered" evidence="14">
    <location>
        <begin position="122"/>
        <end position="153"/>
    </location>
</feature>
<dbReference type="GO" id="GO:0016740">
    <property type="term" value="F:transferase activity"/>
    <property type="evidence" value="ECO:0007669"/>
    <property type="project" value="UniProtKB-KW"/>
</dbReference>
<dbReference type="OrthoDB" id="57698at2759"/>
<dbReference type="GO" id="GO:0004820">
    <property type="term" value="F:glycine-tRNA ligase activity"/>
    <property type="evidence" value="ECO:0007669"/>
    <property type="project" value="UniProtKB-EC"/>
</dbReference>
<keyword evidence="9" id="KW-0067">ATP-binding</keyword>
<evidence type="ECO:0000256" key="9">
    <source>
        <dbReference type="ARBA" id="ARBA00022840"/>
    </source>
</evidence>
<dbReference type="SUPFAM" id="SSF55681">
    <property type="entry name" value="Class II aaRS and biotin synthetases"/>
    <property type="match status" value="1"/>
</dbReference>
<evidence type="ECO:0000256" key="8">
    <source>
        <dbReference type="ARBA" id="ARBA00022741"/>
    </source>
</evidence>
<dbReference type="InterPro" id="IPR027031">
    <property type="entry name" value="Gly-tRNA_synthase/POLG2"/>
</dbReference>
<name>A0A167WTB5_9HYPO</name>
<dbReference type="CDD" id="cd00774">
    <property type="entry name" value="GlyRS-like_core"/>
    <property type="match status" value="1"/>
</dbReference>
<dbReference type="PANTHER" id="PTHR10745">
    <property type="entry name" value="GLYCYL-TRNA SYNTHETASE/DNA POLYMERASE SUBUNIT GAMMA-2"/>
    <property type="match status" value="1"/>
</dbReference>
<dbReference type="FunFam" id="3.40.50.800:FF:000004">
    <property type="entry name" value="Glycine--tRNA ligase 2"/>
    <property type="match status" value="1"/>
</dbReference>